<feature type="region of interest" description="Disordered" evidence="1">
    <location>
        <begin position="1"/>
        <end position="24"/>
    </location>
</feature>
<dbReference type="RefSeq" id="WP_272138852.1">
    <property type="nucleotide sequence ID" value="NZ_JAQLOI010000003.1"/>
</dbReference>
<evidence type="ECO:0000313" key="3">
    <source>
        <dbReference type="Proteomes" id="UP001210678"/>
    </source>
</evidence>
<dbReference type="EMBL" id="JAQLOI010000003">
    <property type="protein sequence ID" value="MDB1125285.1"/>
    <property type="molecule type" value="Genomic_DNA"/>
</dbReference>
<evidence type="ECO:0000313" key="2">
    <source>
        <dbReference type="EMBL" id="MDB1125285.1"/>
    </source>
</evidence>
<reference evidence="2 3" key="1">
    <citation type="submission" date="2023-01" db="EMBL/GenBank/DDBJ databases">
        <title>Vibrio sp. KJ40-1 sp.nov, isolated from marine algae.</title>
        <authorList>
            <person name="Butt M."/>
            <person name="Kim J.M.J."/>
            <person name="Jeon C.O.C."/>
        </authorList>
    </citation>
    <scope>NUCLEOTIDE SEQUENCE [LARGE SCALE GENOMIC DNA]</scope>
    <source>
        <strain evidence="2 3">KJ40-1</strain>
    </source>
</reference>
<dbReference type="Proteomes" id="UP001210678">
    <property type="component" value="Unassembled WGS sequence"/>
</dbReference>
<evidence type="ECO:0000256" key="1">
    <source>
        <dbReference type="SAM" id="MobiDB-lite"/>
    </source>
</evidence>
<comment type="caution">
    <text evidence="2">The sequence shown here is derived from an EMBL/GenBank/DDBJ whole genome shotgun (WGS) entry which is preliminary data.</text>
</comment>
<sequence length="75" mass="8336">MNKPFPFSSFKNQKSRNPVLNEGKHIGCDDPIETKNLNESVLTTLEIPLLIEVVSYLAELFGPLFSGCLAIATKR</sequence>
<keyword evidence="3" id="KW-1185">Reference proteome</keyword>
<proteinExistence type="predicted"/>
<gene>
    <name evidence="2" type="ORF">PGX00_17180</name>
</gene>
<accession>A0ABT4YUN1</accession>
<organism evidence="2 3">
    <name type="scientific">Vibrio algarum</name>
    <dbReference type="NCBI Taxonomy" id="3020714"/>
    <lineage>
        <taxon>Bacteria</taxon>
        <taxon>Pseudomonadati</taxon>
        <taxon>Pseudomonadota</taxon>
        <taxon>Gammaproteobacteria</taxon>
        <taxon>Vibrionales</taxon>
        <taxon>Vibrionaceae</taxon>
        <taxon>Vibrio</taxon>
    </lineage>
</organism>
<feature type="compositionally biased region" description="Polar residues" evidence="1">
    <location>
        <begin position="9"/>
        <end position="18"/>
    </location>
</feature>
<name>A0ABT4YUN1_9VIBR</name>
<protein>
    <submittedName>
        <fullName evidence="2">Uncharacterized protein</fullName>
    </submittedName>
</protein>